<protein>
    <recommendedName>
        <fullName evidence="6">Alpha/beta-hydrolase catalytic domain-containing protein</fullName>
    </recommendedName>
</protein>
<evidence type="ECO:0000259" key="2">
    <source>
        <dbReference type="Pfam" id="PF10081"/>
    </source>
</evidence>
<keyword evidence="1" id="KW-0812">Transmembrane</keyword>
<keyword evidence="5" id="KW-1185">Reference proteome</keyword>
<dbReference type="InterPro" id="IPR027787">
    <property type="entry name" value="Alpha/beta-hydrolase_catalytic"/>
</dbReference>
<dbReference type="RefSeq" id="WP_158077926.1">
    <property type="nucleotide sequence ID" value="NZ_MUYV01000008.1"/>
</dbReference>
<keyword evidence="1" id="KW-1133">Transmembrane helix</keyword>
<evidence type="ECO:0008006" key="6">
    <source>
        <dbReference type="Google" id="ProtNLM"/>
    </source>
</evidence>
<dbReference type="Pfam" id="PF15420">
    <property type="entry name" value="Abhydrolase_9_N"/>
    <property type="match status" value="1"/>
</dbReference>
<feature type="transmembrane region" description="Helical" evidence="1">
    <location>
        <begin position="132"/>
        <end position="154"/>
    </location>
</feature>
<feature type="transmembrane region" description="Helical" evidence="1">
    <location>
        <begin position="94"/>
        <end position="112"/>
    </location>
</feature>
<dbReference type="InterPro" id="IPR029058">
    <property type="entry name" value="AB_hydrolase_fold"/>
</dbReference>
<evidence type="ECO:0000256" key="1">
    <source>
        <dbReference type="SAM" id="Phobius"/>
    </source>
</evidence>
<gene>
    <name evidence="4" type="ORF">B0681_06945</name>
</gene>
<reference evidence="4 5" key="1">
    <citation type="submission" date="2017-02" db="EMBL/GenBank/DDBJ databases">
        <title>Draft genome sequence of Moraxella porci CCUG 54912T type strain.</title>
        <authorList>
            <person name="Salva-Serra F."/>
            <person name="Engstrom-Jakobsson H."/>
            <person name="Thorell K."/>
            <person name="Jaen-Luchoro D."/>
            <person name="Gonzales-Siles L."/>
            <person name="Karlsson R."/>
            <person name="Yazdan S."/>
            <person name="Boulund F."/>
            <person name="Johnning A."/>
            <person name="Engstrand L."/>
            <person name="Kristiansson E."/>
            <person name="Moore E."/>
        </authorList>
    </citation>
    <scope>NUCLEOTIDE SEQUENCE [LARGE SCALE GENOMIC DNA]</scope>
    <source>
        <strain evidence="4 5">CCUG 54912</strain>
    </source>
</reference>
<feature type="domain" description="Alpha/beta-hydrolase catalytic" evidence="2">
    <location>
        <begin position="270"/>
        <end position="559"/>
    </location>
</feature>
<dbReference type="Proteomes" id="UP000190683">
    <property type="component" value="Unassembled WGS sequence"/>
</dbReference>
<evidence type="ECO:0000259" key="3">
    <source>
        <dbReference type="Pfam" id="PF15420"/>
    </source>
</evidence>
<keyword evidence="1" id="KW-0472">Membrane</keyword>
<dbReference type="EMBL" id="MUYV01000008">
    <property type="protein sequence ID" value="OOS24523.1"/>
    <property type="molecule type" value="Genomic_DNA"/>
</dbReference>
<dbReference type="Pfam" id="PF10081">
    <property type="entry name" value="Abhydrolase_9"/>
    <property type="match status" value="1"/>
</dbReference>
<sequence>MPRVVTDSPSLHPIRSPWAFFQTLSMTGLVLGFLCFYITMTPMLLPRSWLVQAVCCGVSGAIGYAFGKLLTGCMDLGCHLCAQQKIRLAAKYRLAIVILGIIGLGVMTLYHWQVMQAMRQLMEMPNEPLWMAFAAAAIGLVLWLALVAISRWLVILTEWLVNLIAPKLHLPIRALAWVGASILVASLLFGLTRNYVWRPALQTISQKALALDLTEPDALNAPTGPNRSGVDGISAQPWQALGHYGQRFVSLGPTAEDISALTGRPAIEPIRVFAGLNHQNPITAEADELVAIALQELDRTNAWQRQHLVIHGATGRGWVEEYSSLAAEYLTDGDIASVAVQYSYLPSQVSFIVDQEASSQVNRLLYQAIKQRLNAMPQADRPKLYLAGESLGAFATQSNFQTYEQLIGEIDGAVWVGTPRLSHLWSHLVQMRSKPSTETLPIIDGGRHVRFMDYPEMLSSQGHPQGQLYQDWQTPRIVFVQYASDPIVWWSPIMLYQRPDWMREAAGRDIARVPMWLPILSLWELSLDMPASNNTPPGHGHIYRYDAIHAWQAVLDTNTPSYEALATAIDQRVDEGIAERDD</sequence>
<dbReference type="InterPro" id="IPR027788">
    <property type="entry name" value="Alpha/beta-hydrolase_N_dom"/>
</dbReference>
<dbReference type="AlphaFoldDB" id="A0A1T0CQA5"/>
<feature type="domain" description="Alpha/beta-hydrolase N-terminal" evidence="3">
    <location>
        <begin position="40"/>
        <end position="253"/>
    </location>
</feature>
<accession>A0A1T0CQA5</accession>
<evidence type="ECO:0000313" key="4">
    <source>
        <dbReference type="EMBL" id="OOS24523.1"/>
    </source>
</evidence>
<name>A0A1T0CQA5_9GAMM</name>
<comment type="caution">
    <text evidence="4">The sequence shown here is derived from an EMBL/GenBank/DDBJ whole genome shotgun (WGS) entry which is preliminary data.</text>
</comment>
<proteinExistence type="predicted"/>
<dbReference type="SUPFAM" id="SSF53474">
    <property type="entry name" value="alpha/beta-Hydrolases"/>
    <property type="match status" value="1"/>
</dbReference>
<evidence type="ECO:0000313" key="5">
    <source>
        <dbReference type="Proteomes" id="UP000190683"/>
    </source>
</evidence>
<organism evidence="4 5">
    <name type="scientific">Moraxella porci DSM 25326</name>
    <dbReference type="NCBI Taxonomy" id="573983"/>
    <lineage>
        <taxon>Bacteria</taxon>
        <taxon>Pseudomonadati</taxon>
        <taxon>Pseudomonadota</taxon>
        <taxon>Gammaproteobacteria</taxon>
        <taxon>Moraxellales</taxon>
        <taxon>Moraxellaceae</taxon>
        <taxon>Moraxella</taxon>
    </lineage>
</organism>
<feature type="transmembrane region" description="Helical" evidence="1">
    <location>
        <begin position="174"/>
        <end position="197"/>
    </location>
</feature>
<feature type="transmembrane region" description="Helical" evidence="1">
    <location>
        <begin position="20"/>
        <end position="40"/>
    </location>
</feature>